<name>A0AAV4UTD9_9ARAC</name>
<dbReference type="AlphaFoldDB" id="A0AAV4UTD9"/>
<comment type="caution">
    <text evidence="1">The sequence shown here is derived from an EMBL/GenBank/DDBJ whole genome shotgun (WGS) entry which is preliminary data.</text>
</comment>
<keyword evidence="2" id="KW-1185">Reference proteome</keyword>
<keyword evidence="1" id="KW-0675">Receptor</keyword>
<dbReference type="EMBL" id="BPLQ01011904">
    <property type="protein sequence ID" value="GIY61006.1"/>
    <property type="molecule type" value="Genomic_DNA"/>
</dbReference>
<protein>
    <submittedName>
        <fullName evidence="1">Glutamate receptor ionotropic, NMDA 2A</fullName>
    </submittedName>
</protein>
<organism evidence="1 2">
    <name type="scientific">Caerostris darwini</name>
    <dbReference type="NCBI Taxonomy" id="1538125"/>
    <lineage>
        <taxon>Eukaryota</taxon>
        <taxon>Metazoa</taxon>
        <taxon>Ecdysozoa</taxon>
        <taxon>Arthropoda</taxon>
        <taxon>Chelicerata</taxon>
        <taxon>Arachnida</taxon>
        <taxon>Araneae</taxon>
        <taxon>Araneomorphae</taxon>
        <taxon>Entelegynae</taxon>
        <taxon>Araneoidea</taxon>
        <taxon>Araneidae</taxon>
        <taxon>Caerostris</taxon>
    </lineage>
</organism>
<accession>A0AAV4UTD9</accession>
<dbReference type="Proteomes" id="UP001054837">
    <property type="component" value="Unassembled WGS sequence"/>
</dbReference>
<evidence type="ECO:0000313" key="2">
    <source>
        <dbReference type="Proteomes" id="UP001054837"/>
    </source>
</evidence>
<reference evidence="1 2" key="1">
    <citation type="submission" date="2021-06" db="EMBL/GenBank/DDBJ databases">
        <title>Caerostris darwini draft genome.</title>
        <authorList>
            <person name="Kono N."/>
            <person name="Arakawa K."/>
        </authorList>
    </citation>
    <scope>NUCLEOTIDE SEQUENCE [LARGE SCALE GENOMIC DNA]</scope>
</reference>
<sequence length="86" mass="10035">MHSEVAFHGRTVLQELDAFVYDATVLEYLVGQDNECRLLTVGSWYAMTGYGFAMPKESKYLHVFNKKMIEYRENGKFFFLPFSSSF</sequence>
<proteinExistence type="predicted"/>
<dbReference type="SUPFAM" id="SSF53850">
    <property type="entry name" value="Periplasmic binding protein-like II"/>
    <property type="match status" value="1"/>
</dbReference>
<dbReference type="Gene3D" id="3.40.190.10">
    <property type="entry name" value="Periplasmic binding protein-like II"/>
    <property type="match status" value="2"/>
</dbReference>
<gene>
    <name evidence="1" type="primary">grin2a</name>
    <name evidence="1" type="ORF">CDAR_52961</name>
</gene>
<evidence type="ECO:0000313" key="1">
    <source>
        <dbReference type="EMBL" id="GIY61006.1"/>
    </source>
</evidence>